<accession>A0ABS2W4J0</accession>
<dbReference type="Proteomes" id="UP000760472">
    <property type="component" value="Unassembled WGS sequence"/>
</dbReference>
<reference evidence="3 4" key="1">
    <citation type="submission" date="2021-02" db="EMBL/GenBank/DDBJ databases">
        <title>A novel species of genus Amphritea isolated from a fishpond in China.</title>
        <authorList>
            <person name="Lu H."/>
        </authorList>
    </citation>
    <scope>NUCLEOTIDE SEQUENCE [LARGE SCALE GENOMIC DNA]</scope>
    <source>
        <strain evidence="3 4">RP18W</strain>
    </source>
</reference>
<evidence type="ECO:0000256" key="1">
    <source>
        <dbReference type="SAM" id="Phobius"/>
    </source>
</evidence>
<keyword evidence="1" id="KW-1133">Transmembrane helix</keyword>
<evidence type="ECO:0000313" key="3">
    <source>
        <dbReference type="EMBL" id="MBN0986628.1"/>
    </source>
</evidence>
<dbReference type="InterPro" id="IPR013099">
    <property type="entry name" value="K_chnl_dom"/>
</dbReference>
<dbReference type="SUPFAM" id="SSF81324">
    <property type="entry name" value="Voltage-gated potassium channels"/>
    <property type="match status" value="1"/>
</dbReference>
<feature type="domain" description="Potassium channel" evidence="2">
    <location>
        <begin position="2"/>
        <end position="42"/>
    </location>
</feature>
<comment type="caution">
    <text evidence="3">The sequence shown here is derived from an EMBL/GenBank/DDBJ whole genome shotgun (WGS) entry which is preliminary data.</text>
</comment>
<evidence type="ECO:0000313" key="4">
    <source>
        <dbReference type="Proteomes" id="UP000760472"/>
    </source>
</evidence>
<evidence type="ECO:0000259" key="2">
    <source>
        <dbReference type="Pfam" id="PF07885"/>
    </source>
</evidence>
<dbReference type="EMBL" id="JAFFZP010000005">
    <property type="protein sequence ID" value="MBN0986628.1"/>
    <property type="molecule type" value="Genomic_DNA"/>
</dbReference>
<keyword evidence="1" id="KW-0812">Transmembrane</keyword>
<gene>
    <name evidence="3" type="ORF">JW498_04595</name>
</gene>
<keyword evidence="1" id="KW-0472">Membrane</keyword>
<dbReference type="Pfam" id="PF07885">
    <property type="entry name" value="Ion_trans_2"/>
    <property type="match status" value="1"/>
</dbReference>
<keyword evidence="4" id="KW-1185">Reference proteome</keyword>
<name>A0ABS2W4J0_9GAMM</name>
<proteinExistence type="predicted"/>
<sequence length="46" mass="4940">MSASTIGFGDFYPVSQGGRIIVALMFYIGVRIVGFIGAQIASKMLR</sequence>
<feature type="transmembrane region" description="Helical" evidence="1">
    <location>
        <begin position="20"/>
        <end position="41"/>
    </location>
</feature>
<organism evidence="3 4">
    <name type="scientific">Amphritea pacifica</name>
    <dbReference type="NCBI Taxonomy" id="2811233"/>
    <lineage>
        <taxon>Bacteria</taxon>
        <taxon>Pseudomonadati</taxon>
        <taxon>Pseudomonadota</taxon>
        <taxon>Gammaproteobacteria</taxon>
        <taxon>Oceanospirillales</taxon>
        <taxon>Oceanospirillaceae</taxon>
        <taxon>Amphritea</taxon>
    </lineage>
</organism>
<dbReference type="Gene3D" id="1.10.287.70">
    <property type="match status" value="1"/>
</dbReference>
<protein>
    <recommendedName>
        <fullName evidence="2">Potassium channel domain-containing protein</fullName>
    </recommendedName>
</protein>